<keyword evidence="3" id="KW-1185">Reference proteome</keyword>
<evidence type="ECO:0000313" key="2">
    <source>
        <dbReference type="EMBL" id="NIA54854.1"/>
    </source>
</evidence>
<comment type="caution">
    <text evidence="2">The sequence shown here is derived from an EMBL/GenBank/DDBJ whole genome shotgun (WGS) entry which is preliminary data.</text>
</comment>
<sequence length="314" mass="36290">MRSAYRTTAVVDWLALEIEVARPTQFHWLQNLLADHFGDDTLEYIRAVDAGAGNEATRFLIKLNDAHCKDVDTIRAALAALGQRHTLVGPVLIKELEVSLDFYPNDDQARADLLPLVARLQMSIAAYGRHHRQVGPSKWPDFLDSTRTPDPQQTFYVNNNKRDPVSWRVYHKITDQKLDLPRDQHRARVEFTLRGAGLHKYGINSLDDLVERGFVGFGDLLHFRQFIPMPELIAGMKPELAQLVQHATRRDRIMISLYLFGRHAYHRDSRTGKPRNGGRPKLLDHSRHTERDDELNHLVRDRLRDLTRRFSTQN</sequence>
<organism evidence="2 3">
    <name type="scientific">Telluria antibiotica</name>
    <dbReference type="NCBI Taxonomy" id="2717319"/>
    <lineage>
        <taxon>Bacteria</taxon>
        <taxon>Pseudomonadati</taxon>
        <taxon>Pseudomonadota</taxon>
        <taxon>Betaproteobacteria</taxon>
        <taxon>Burkholderiales</taxon>
        <taxon>Oxalobacteraceae</taxon>
        <taxon>Telluria group</taxon>
        <taxon>Telluria</taxon>
    </lineage>
</organism>
<protein>
    <submittedName>
        <fullName evidence="2">Uncharacterized protein</fullName>
    </submittedName>
</protein>
<reference evidence="2 3" key="1">
    <citation type="submission" date="2020-03" db="EMBL/GenBank/DDBJ databases">
        <title>Genome sequence of strain Massilia sp. TW-1.</title>
        <authorList>
            <person name="Chaudhary D.K."/>
        </authorList>
    </citation>
    <scope>NUCLEOTIDE SEQUENCE [LARGE SCALE GENOMIC DNA]</scope>
    <source>
        <strain evidence="2 3">TW-1</strain>
    </source>
</reference>
<accession>A0ABX0PE14</accession>
<feature type="compositionally biased region" description="Basic and acidic residues" evidence="1">
    <location>
        <begin position="281"/>
        <end position="290"/>
    </location>
</feature>
<proteinExistence type="predicted"/>
<evidence type="ECO:0000256" key="1">
    <source>
        <dbReference type="SAM" id="MobiDB-lite"/>
    </source>
</evidence>
<dbReference type="Proteomes" id="UP000716322">
    <property type="component" value="Unassembled WGS sequence"/>
</dbReference>
<name>A0ABX0PE14_9BURK</name>
<dbReference type="RefSeq" id="WP_166859801.1">
    <property type="nucleotide sequence ID" value="NZ_JAAQOM010000008.1"/>
</dbReference>
<dbReference type="EMBL" id="JAAQOM010000008">
    <property type="protein sequence ID" value="NIA54854.1"/>
    <property type="molecule type" value="Genomic_DNA"/>
</dbReference>
<feature type="region of interest" description="Disordered" evidence="1">
    <location>
        <begin position="268"/>
        <end position="290"/>
    </location>
</feature>
<gene>
    <name evidence="2" type="ORF">HAV22_14545</name>
</gene>
<evidence type="ECO:0000313" key="3">
    <source>
        <dbReference type="Proteomes" id="UP000716322"/>
    </source>
</evidence>